<feature type="domain" description="RNA polymerase sigma factor 70 region 4 type 2" evidence="6">
    <location>
        <begin position="103"/>
        <end position="152"/>
    </location>
</feature>
<dbReference type="InterPro" id="IPR039425">
    <property type="entry name" value="RNA_pol_sigma-70-like"/>
</dbReference>
<gene>
    <name evidence="8" type="ORF">BTW07_12320</name>
</gene>
<dbReference type="OrthoDB" id="9797134at2"/>
<dbReference type="InterPro" id="IPR036388">
    <property type="entry name" value="WH-like_DNA-bd_sf"/>
</dbReference>
<feature type="domain" description="PhyR sigma2" evidence="7">
    <location>
        <begin position="11"/>
        <end position="62"/>
    </location>
</feature>
<evidence type="ECO:0000259" key="7">
    <source>
        <dbReference type="Pfam" id="PF22029"/>
    </source>
</evidence>
<dbReference type="PANTHER" id="PTHR43133">
    <property type="entry name" value="RNA POLYMERASE ECF-TYPE SIGMA FACTO"/>
    <property type="match status" value="1"/>
</dbReference>
<evidence type="ECO:0000256" key="2">
    <source>
        <dbReference type="ARBA" id="ARBA00023015"/>
    </source>
</evidence>
<dbReference type="GO" id="GO:0006352">
    <property type="term" value="P:DNA-templated transcription initiation"/>
    <property type="evidence" value="ECO:0007669"/>
    <property type="project" value="InterPro"/>
</dbReference>
<keyword evidence="2" id="KW-0805">Transcription regulation</keyword>
<feature type="region of interest" description="Disordered" evidence="5">
    <location>
        <begin position="153"/>
        <end position="173"/>
    </location>
</feature>
<dbReference type="RefSeq" id="WP_075570462.1">
    <property type="nucleotide sequence ID" value="NZ_MSDO01000017.1"/>
</dbReference>
<sequence>MSPPDDDQLREILPRLRRFALSLSQNPSDADDLVQATMEKAIGHWQRRRPDGDLRAWLFSILYRQFIDGRRRAGRYARLMQLFTSDPQTSASTEDIVVANATWEAFDRLSPEHRALLVLVSVEGLSYREVSETLDIPIGTVMSRLSRARRSLRDLDEGTSGEKPSSPSLWRLK</sequence>
<dbReference type="InterPro" id="IPR053866">
    <property type="entry name" value="PhyR_sigma2"/>
</dbReference>
<dbReference type="GO" id="GO:0003677">
    <property type="term" value="F:DNA binding"/>
    <property type="evidence" value="ECO:0007669"/>
    <property type="project" value="InterPro"/>
</dbReference>
<evidence type="ECO:0000256" key="1">
    <source>
        <dbReference type="ARBA" id="ARBA00010641"/>
    </source>
</evidence>
<feature type="compositionally biased region" description="Polar residues" evidence="5">
    <location>
        <begin position="162"/>
        <end position="173"/>
    </location>
</feature>
<dbReference type="Gene3D" id="1.10.1740.10">
    <property type="match status" value="1"/>
</dbReference>
<dbReference type="EMBL" id="MSDO01000017">
    <property type="protein sequence ID" value="OLO04054.1"/>
    <property type="molecule type" value="Genomic_DNA"/>
</dbReference>
<dbReference type="Pfam" id="PF08281">
    <property type="entry name" value="Sigma70_r4_2"/>
    <property type="match status" value="1"/>
</dbReference>
<dbReference type="GO" id="GO:0016987">
    <property type="term" value="F:sigma factor activity"/>
    <property type="evidence" value="ECO:0007669"/>
    <property type="project" value="UniProtKB-KW"/>
</dbReference>
<dbReference type="InterPro" id="IPR013325">
    <property type="entry name" value="RNA_pol_sigma_r2"/>
</dbReference>
<dbReference type="SUPFAM" id="SSF88946">
    <property type="entry name" value="Sigma2 domain of RNA polymerase sigma factors"/>
    <property type="match status" value="1"/>
</dbReference>
<dbReference type="InterPro" id="IPR013324">
    <property type="entry name" value="RNA_pol_sigma_r3/r4-like"/>
</dbReference>
<comment type="similarity">
    <text evidence="1">Belongs to the sigma-70 factor family. ECF subfamily.</text>
</comment>
<dbReference type="InterPro" id="IPR014284">
    <property type="entry name" value="RNA_pol_sigma-70_dom"/>
</dbReference>
<dbReference type="NCBIfam" id="TIGR02937">
    <property type="entry name" value="sigma70-ECF"/>
    <property type="match status" value="1"/>
</dbReference>
<evidence type="ECO:0000256" key="3">
    <source>
        <dbReference type="ARBA" id="ARBA00023082"/>
    </source>
</evidence>
<dbReference type="InterPro" id="IPR013249">
    <property type="entry name" value="RNA_pol_sigma70_r4_t2"/>
</dbReference>
<dbReference type="STRING" id="404433.BTW07_12320"/>
<keyword evidence="4" id="KW-0804">Transcription</keyword>
<accession>A0A1Q8SRJ3</accession>
<evidence type="ECO:0000256" key="4">
    <source>
        <dbReference type="ARBA" id="ARBA00023163"/>
    </source>
</evidence>
<reference evidence="8 9" key="1">
    <citation type="submission" date="2016-12" db="EMBL/GenBank/DDBJ databases">
        <title>Draft genome sequences of strains Salinicola socius SMB35, Salinicola sp. MH3R3-1 and Chromohalobacter sp. SMB17 from the Verkhnekamsk potash mining region of Russia.</title>
        <authorList>
            <person name="Mavrodi D.V."/>
            <person name="Olsson B.E."/>
            <person name="Korsakova E.S."/>
            <person name="Pyankova A."/>
            <person name="Mavrodi O.V."/>
            <person name="Plotnikova E.G."/>
        </authorList>
    </citation>
    <scope>NUCLEOTIDE SEQUENCE [LARGE SCALE GENOMIC DNA]</scope>
    <source>
        <strain evidence="8 9">SMB35</strain>
    </source>
</reference>
<comment type="caution">
    <text evidence="8">The sequence shown here is derived from an EMBL/GenBank/DDBJ whole genome shotgun (WGS) entry which is preliminary data.</text>
</comment>
<keyword evidence="9" id="KW-1185">Reference proteome</keyword>
<evidence type="ECO:0000313" key="8">
    <source>
        <dbReference type="EMBL" id="OLO04054.1"/>
    </source>
</evidence>
<evidence type="ECO:0000313" key="9">
    <source>
        <dbReference type="Proteomes" id="UP000186878"/>
    </source>
</evidence>
<dbReference type="Proteomes" id="UP000186878">
    <property type="component" value="Unassembled WGS sequence"/>
</dbReference>
<proteinExistence type="inferred from homology"/>
<organism evidence="8 9">
    <name type="scientific">Salinicola socius</name>
    <dbReference type="NCBI Taxonomy" id="404433"/>
    <lineage>
        <taxon>Bacteria</taxon>
        <taxon>Pseudomonadati</taxon>
        <taxon>Pseudomonadota</taxon>
        <taxon>Gammaproteobacteria</taxon>
        <taxon>Oceanospirillales</taxon>
        <taxon>Halomonadaceae</taxon>
        <taxon>Salinicola</taxon>
    </lineage>
</organism>
<evidence type="ECO:0000256" key="5">
    <source>
        <dbReference type="SAM" id="MobiDB-lite"/>
    </source>
</evidence>
<keyword evidence="3" id="KW-0731">Sigma factor</keyword>
<dbReference type="AlphaFoldDB" id="A0A1Q8SRJ3"/>
<evidence type="ECO:0000259" key="6">
    <source>
        <dbReference type="Pfam" id="PF08281"/>
    </source>
</evidence>
<dbReference type="Pfam" id="PF22029">
    <property type="entry name" value="PhyR_sigma2"/>
    <property type="match status" value="1"/>
</dbReference>
<protein>
    <submittedName>
        <fullName evidence="8">RNA polymerase subunit sigma-24</fullName>
    </submittedName>
</protein>
<name>A0A1Q8SRJ3_9GAMM</name>
<dbReference type="SUPFAM" id="SSF88659">
    <property type="entry name" value="Sigma3 and sigma4 domains of RNA polymerase sigma factors"/>
    <property type="match status" value="1"/>
</dbReference>
<dbReference type="PANTHER" id="PTHR43133:SF25">
    <property type="entry name" value="RNA POLYMERASE SIGMA FACTOR RFAY-RELATED"/>
    <property type="match status" value="1"/>
</dbReference>
<dbReference type="Gene3D" id="1.10.10.10">
    <property type="entry name" value="Winged helix-like DNA-binding domain superfamily/Winged helix DNA-binding domain"/>
    <property type="match status" value="1"/>
</dbReference>